<organism evidence="1">
    <name type="scientific">Anguilla anguilla</name>
    <name type="common">European freshwater eel</name>
    <name type="synonym">Muraena anguilla</name>
    <dbReference type="NCBI Taxonomy" id="7936"/>
    <lineage>
        <taxon>Eukaryota</taxon>
        <taxon>Metazoa</taxon>
        <taxon>Chordata</taxon>
        <taxon>Craniata</taxon>
        <taxon>Vertebrata</taxon>
        <taxon>Euteleostomi</taxon>
        <taxon>Actinopterygii</taxon>
        <taxon>Neopterygii</taxon>
        <taxon>Teleostei</taxon>
        <taxon>Anguilliformes</taxon>
        <taxon>Anguillidae</taxon>
        <taxon>Anguilla</taxon>
    </lineage>
</organism>
<reference evidence="1" key="1">
    <citation type="submission" date="2014-11" db="EMBL/GenBank/DDBJ databases">
        <authorList>
            <person name="Amaro Gonzalez C."/>
        </authorList>
    </citation>
    <scope>NUCLEOTIDE SEQUENCE</scope>
</reference>
<dbReference type="AlphaFoldDB" id="A0A0E9U396"/>
<dbReference type="EMBL" id="GBXM01048321">
    <property type="protein sequence ID" value="JAH60256.1"/>
    <property type="molecule type" value="Transcribed_RNA"/>
</dbReference>
<accession>A0A0E9U396</accession>
<reference evidence="1" key="2">
    <citation type="journal article" date="2015" name="Fish Shellfish Immunol.">
        <title>Early steps in the European eel (Anguilla anguilla)-Vibrio vulnificus interaction in the gills: Role of the RtxA13 toxin.</title>
        <authorList>
            <person name="Callol A."/>
            <person name="Pajuelo D."/>
            <person name="Ebbesson L."/>
            <person name="Teles M."/>
            <person name="MacKenzie S."/>
            <person name="Amaro C."/>
        </authorList>
    </citation>
    <scope>NUCLEOTIDE SEQUENCE</scope>
</reference>
<proteinExistence type="predicted"/>
<name>A0A0E9U396_ANGAN</name>
<sequence>MLIHRAMICSLRHVFTLTCTHKQSVYYLLH</sequence>
<evidence type="ECO:0000313" key="1">
    <source>
        <dbReference type="EMBL" id="JAH60256.1"/>
    </source>
</evidence>
<protein>
    <submittedName>
        <fullName evidence="1">Uncharacterized protein</fullName>
    </submittedName>
</protein>